<accession>A0ABS6EET8</accession>
<dbReference type="Proteomes" id="UP000726170">
    <property type="component" value="Unassembled WGS sequence"/>
</dbReference>
<comment type="caution">
    <text evidence="3">The sequence shown here is derived from an EMBL/GenBank/DDBJ whole genome shotgun (WGS) entry which is preliminary data.</text>
</comment>
<keyword evidence="3" id="KW-0378">Hydrolase</keyword>
<evidence type="ECO:0000256" key="1">
    <source>
        <dbReference type="SAM" id="Phobius"/>
    </source>
</evidence>
<name>A0ABS6EET8_9CLOT</name>
<sequence length="317" mass="36244">MKIYKKIILILVGCLLIGFIIEIICGRLDKNKYIAPGKLVEINDNKMHIFGTGSGDNTIVLIPGYGTSSPYVDFQPLWSRLSENNRVVVVERFGYGFSDISKSKRSMENIIKEMNEALKISGENPPYTLVGHSLGGTISIAYSQAYPNEVANIVMLDAPVPKVYKDWQRPFQPLESIIPFLKSTGLIRGITLNNKIMALLRGEQNEYKEVSKEFWDIDRSLFIRNAMNSNVKNEMKLLNESIKFVDDKPYTYEIPILFITTPNMYEMIPSVKGIQDEYIKKAKKAKLIELNGRHYIHQYYPNEISEAIIDFINVDNK</sequence>
<feature type="domain" description="AB hydrolase-1" evidence="2">
    <location>
        <begin position="58"/>
        <end position="169"/>
    </location>
</feature>
<dbReference type="Pfam" id="PF00561">
    <property type="entry name" value="Abhydrolase_1"/>
    <property type="match status" value="1"/>
</dbReference>
<dbReference type="InterPro" id="IPR050266">
    <property type="entry name" value="AB_hydrolase_sf"/>
</dbReference>
<keyword evidence="1" id="KW-1133">Transmembrane helix</keyword>
<feature type="transmembrane region" description="Helical" evidence="1">
    <location>
        <begin position="7"/>
        <end position="24"/>
    </location>
</feature>
<evidence type="ECO:0000313" key="4">
    <source>
        <dbReference type="Proteomes" id="UP000726170"/>
    </source>
</evidence>
<keyword evidence="4" id="KW-1185">Reference proteome</keyword>
<dbReference type="RefSeq" id="WP_216438090.1">
    <property type="nucleotide sequence ID" value="NZ_JAHLQF010000001.1"/>
</dbReference>
<organism evidence="3 4">
    <name type="scientific">Clostridium mobile</name>
    <dbReference type="NCBI Taxonomy" id="2841512"/>
    <lineage>
        <taxon>Bacteria</taxon>
        <taxon>Bacillati</taxon>
        <taxon>Bacillota</taxon>
        <taxon>Clostridia</taxon>
        <taxon>Eubacteriales</taxon>
        <taxon>Clostridiaceae</taxon>
        <taxon>Clostridium</taxon>
    </lineage>
</organism>
<evidence type="ECO:0000313" key="3">
    <source>
        <dbReference type="EMBL" id="MBU5483735.1"/>
    </source>
</evidence>
<evidence type="ECO:0000259" key="2">
    <source>
        <dbReference type="Pfam" id="PF00561"/>
    </source>
</evidence>
<dbReference type="InterPro" id="IPR000073">
    <property type="entry name" value="AB_hydrolase_1"/>
</dbReference>
<proteinExistence type="predicted"/>
<gene>
    <name evidence="3" type="ORF">KQI86_05285</name>
</gene>
<keyword evidence="1" id="KW-0472">Membrane</keyword>
<protein>
    <submittedName>
        <fullName evidence="3">Alpha/beta hydrolase</fullName>
    </submittedName>
</protein>
<reference evidence="3 4" key="1">
    <citation type="submission" date="2021-06" db="EMBL/GenBank/DDBJ databases">
        <authorList>
            <person name="Sun Q."/>
            <person name="Li D."/>
        </authorList>
    </citation>
    <scope>NUCLEOTIDE SEQUENCE [LARGE SCALE GENOMIC DNA]</scope>
    <source>
        <strain evidence="3 4">MSJ-11</strain>
    </source>
</reference>
<dbReference type="PANTHER" id="PTHR43798:SF33">
    <property type="entry name" value="HYDROLASE, PUTATIVE (AFU_ORTHOLOGUE AFUA_2G14860)-RELATED"/>
    <property type="match status" value="1"/>
</dbReference>
<dbReference type="PANTHER" id="PTHR43798">
    <property type="entry name" value="MONOACYLGLYCEROL LIPASE"/>
    <property type="match status" value="1"/>
</dbReference>
<keyword evidence="1" id="KW-0812">Transmembrane</keyword>
<dbReference type="GO" id="GO:0016787">
    <property type="term" value="F:hydrolase activity"/>
    <property type="evidence" value="ECO:0007669"/>
    <property type="project" value="UniProtKB-KW"/>
</dbReference>
<dbReference type="EMBL" id="JAHLQF010000001">
    <property type="protein sequence ID" value="MBU5483735.1"/>
    <property type="molecule type" value="Genomic_DNA"/>
</dbReference>